<reference evidence="2 3" key="1">
    <citation type="submission" date="2020-10" db="EMBL/GenBank/DDBJ databases">
        <title>Connecting structure to function with the recovery of over 1000 high-quality activated sludge metagenome-assembled genomes encoding full-length rRNA genes using long-read sequencing.</title>
        <authorList>
            <person name="Singleton C.M."/>
            <person name="Petriglieri F."/>
            <person name="Kristensen J.M."/>
            <person name="Kirkegaard R.H."/>
            <person name="Michaelsen T.Y."/>
            <person name="Andersen M.H."/>
            <person name="Karst S.M."/>
            <person name="Dueholm M.S."/>
            <person name="Nielsen P.H."/>
            <person name="Albertsen M."/>
        </authorList>
    </citation>
    <scope>NUCLEOTIDE SEQUENCE [LARGE SCALE GENOMIC DNA]</scope>
    <source>
        <strain evidence="2">Ega_18-Q3-R5-49_MAXAC.001</strain>
    </source>
</reference>
<keyword evidence="1" id="KW-1133">Transmembrane helix</keyword>
<name>A0A935MB16_9MICO</name>
<evidence type="ECO:0008006" key="4">
    <source>
        <dbReference type="Google" id="ProtNLM"/>
    </source>
</evidence>
<feature type="transmembrane region" description="Helical" evidence="1">
    <location>
        <begin position="26"/>
        <end position="51"/>
    </location>
</feature>
<comment type="caution">
    <text evidence="2">The sequence shown here is derived from an EMBL/GenBank/DDBJ whole genome shotgun (WGS) entry which is preliminary data.</text>
</comment>
<dbReference type="EMBL" id="JADJIB010000005">
    <property type="protein sequence ID" value="MBK7274303.1"/>
    <property type="molecule type" value="Genomic_DNA"/>
</dbReference>
<dbReference type="Gene3D" id="2.40.50.140">
    <property type="entry name" value="Nucleic acid-binding proteins"/>
    <property type="match status" value="1"/>
</dbReference>
<accession>A0A935MB16</accession>
<sequence>MTTIGVDSWNRMHRHTIEEDGRDRRAMLTVFLAIGAVGLALLVISLVVGEIHGGLFEWIDNDLFSGAAVSAFLSALGFVGALVESTSGNTTVATLAGTGAGVGMAYAARGLTRSLQSGEGDTTVRSGDLVGHRGHVVEAIPRDGMGMVSVSVAGHLTRLNARCEQPLSAGTGIEVTSVLSPTAVTVRPIVVTPQDRALD</sequence>
<dbReference type="AlphaFoldDB" id="A0A935MB16"/>
<keyword evidence="1" id="KW-0472">Membrane</keyword>
<organism evidence="2 3">
    <name type="scientific">Candidatus Phosphoribacter hodrii</name>
    <dbReference type="NCBI Taxonomy" id="2953743"/>
    <lineage>
        <taxon>Bacteria</taxon>
        <taxon>Bacillati</taxon>
        <taxon>Actinomycetota</taxon>
        <taxon>Actinomycetes</taxon>
        <taxon>Micrococcales</taxon>
        <taxon>Dermatophilaceae</taxon>
        <taxon>Candidatus Phosphoribacter</taxon>
    </lineage>
</organism>
<evidence type="ECO:0000256" key="1">
    <source>
        <dbReference type="SAM" id="Phobius"/>
    </source>
</evidence>
<evidence type="ECO:0000313" key="2">
    <source>
        <dbReference type="EMBL" id="MBK7274303.1"/>
    </source>
</evidence>
<evidence type="ECO:0000313" key="3">
    <source>
        <dbReference type="Proteomes" id="UP000726105"/>
    </source>
</evidence>
<gene>
    <name evidence="2" type="ORF">IPI13_14430</name>
</gene>
<keyword evidence="1" id="KW-0812">Transmembrane</keyword>
<protein>
    <recommendedName>
        <fullName evidence="4">NfeD-like C-terminal domain-containing protein</fullName>
    </recommendedName>
</protein>
<dbReference type="Proteomes" id="UP000726105">
    <property type="component" value="Unassembled WGS sequence"/>
</dbReference>
<feature type="transmembrane region" description="Helical" evidence="1">
    <location>
        <begin position="63"/>
        <end position="83"/>
    </location>
</feature>
<dbReference type="InterPro" id="IPR012340">
    <property type="entry name" value="NA-bd_OB-fold"/>
</dbReference>
<proteinExistence type="predicted"/>